<dbReference type="InterPro" id="IPR036640">
    <property type="entry name" value="ABC1_TM_sf"/>
</dbReference>
<evidence type="ECO:0000256" key="5">
    <source>
        <dbReference type="SAM" id="Phobius"/>
    </source>
</evidence>
<keyword evidence="4 5" id="KW-0472">Membrane</keyword>
<evidence type="ECO:0000313" key="7">
    <source>
        <dbReference type="EMBL" id="MBA0087929.1"/>
    </source>
</evidence>
<feature type="transmembrane region" description="Helical" evidence="5">
    <location>
        <begin position="21"/>
        <end position="44"/>
    </location>
</feature>
<proteinExistence type="predicted"/>
<feature type="transmembrane region" description="Helical" evidence="5">
    <location>
        <begin position="87"/>
        <end position="105"/>
    </location>
</feature>
<protein>
    <recommendedName>
        <fullName evidence="6">ABC transmembrane type-1 domain-containing protein</fullName>
    </recommendedName>
</protein>
<feature type="non-terminal residue" evidence="7">
    <location>
        <position position="152"/>
    </location>
</feature>
<feature type="domain" description="ABC transmembrane type-1" evidence="6">
    <location>
        <begin position="24"/>
        <end position="152"/>
    </location>
</feature>
<dbReference type="Proteomes" id="UP000567293">
    <property type="component" value="Unassembled WGS sequence"/>
</dbReference>
<comment type="caution">
    <text evidence="7">The sequence shown here is derived from an EMBL/GenBank/DDBJ whole genome shotgun (WGS) entry which is preliminary data.</text>
</comment>
<accession>A0A7V8SZ93</accession>
<organism evidence="7 8">
    <name type="scientific">Candidatus Acidiferrum panamense</name>
    <dbReference type="NCBI Taxonomy" id="2741543"/>
    <lineage>
        <taxon>Bacteria</taxon>
        <taxon>Pseudomonadati</taxon>
        <taxon>Acidobacteriota</taxon>
        <taxon>Terriglobia</taxon>
        <taxon>Candidatus Acidiferrales</taxon>
        <taxon>Candidatus Acidiferrum</taxon>
    </lineage>
</organism>
<keyword evidence="2 5" id="KW-0812">Transmembrane</keyword>
<comment type="subcellular location">
    <subcellularLocation>
        <location evidence="1">Cell membrane</location>
        <topology evidence="1">Multi-pass membrane protein</topology>
    </subcellularLocation>
</comment>
<dbReference type="GO" id="GO:0005886">
    <property type="term" value="C:plasma membrane"/>
    <property type="evidence" value="ECO:0007669"/>
    <property type="project" value="UniProtKB-SubCell"/>
</dbReference>
<evidence type="ECO:0000256" key="1">
    <source>
        <dbReference type="ARBA" id="ARBA00004651"/>
    </source>
</evidence>
<dbReference type="InterPro" id="IPR011527">
    <property type="entry name" value="ABC1_TM_dom"/>
</dbReference>
<dbReference type="GO" id="GO:0140359">
    <property type="term" value="F:ABC-type transporter activity"/>
    <property type="evidence" value="ECO:0007669"/>
    <property type="project" value="InterPro"/>
</dbReference>
<dbReference type="EMBL" id="JACDQQ010002255">
    <property type="protein sequence ID" value="MBA0087929.1"/>
    <property type="molecule type" value="Genomic_DNA"/>
</dbReference>
<evidence type="ECO:0000313" key="8">
    <source>
        <dbReference type="Proteomes" id="UP000567293"/>
    </source>
</evidence>
<dbReference type="PROSITE" id="PS50929">
    <property type="entry name" value="ABC_TM1F"/>
    <property type="match status" value="1"/>
</dbReference>
<keyword evidence="3 5" id="KW-1133">Transmembrane helix</keyword>
<dbReference type="SUPFAM" id="SSF90123">
    <property type="entry name" value="ABC transporter transmembrane region"/>
    <property type="match status" value="1"/>
</dbReference>
<name>A0A7V8SZ93_9BACT</name>
<dbReference type="AlphaFoldDB" id="A0A7V8SZ93"/>
<evidence type="ECO:0000256" key="2">
    <source>
        <dbReference type="ARBA" id="ARBA00022692"/>
    </source>
</evidence>
<reference evidence="7" key="1">
    <citation type="submission" date="2020-06" db="EMBL/GenBank/DDBJ databases">
        <title>Legume-microbial interactions unlock mineral nutrients during tropical forest succession.</title>
        <authorList>
            <person name="Epihov D.Z."/>
        </authorList>
    </citation>
    <scope>NUCLEOTIDE SEQUENCE [LARGE SCALE GENOMIC DNA]</scope>
    <source>
        <strain evidence="7">Pan2503</strain>
    </source>
</reference>
<evidence type="ECO:0000256" key="4">
    <source>
        <dbReference type="ARBA" id="ARBA00023136"/>
    </source>
</evidence>
<keyword evidence="8" id="KW-1185">Reference proteome</keyword>
<dbReference type="Pfam" id="PF00664">
    <property type="entry name" value="ABC_membrane"/>
    <property type="match status" value="1"/>
</dbReference>
<evidence type="ECO:0000259" key="6">
    <source>
        <dbReference type="PROSITE" id="PS50929"/>
    </source>
</evidence>
<evidence type="ECO:0000256" key="3">
    <source>
        <dbReference type="ARBA" id="ARBA00022989"/>
    </source>
</evidence>
<sequence>MALSLPPQLKRLLGYVRPYSIRLALGILLVAFVAVAEGLVALMVKLALDFVLNPGATSSLLPLGTIPGTHRVIYLNDFFPQPPFHNVWPIFSISLIVLFISKALAEYLGATQIQHVGQAAVTELRNQVYARLIRQPIGFFQHHPTGRVISTV</sequence>
<gene>
    <name evidence="7" type="ORF">HRJ53_23330</name>
</gene>
<dbReference type="GO" id="GO:0005524">
    <property type="term" value="F:ATP binding"/>
    <property type="evidence" value="ECO:0007669"/>
    <property type="project" value="InterPro"/>
</dbReference>
<dbReference type="Gene3D" id="1.20.1560.10">
    <property type="entry name" value="ABC transporter type 1, transmembrane domain"/>
    <property type="match status" value="1"/>
</dbReference>